<evidence type="ECO:0000313" key="8">
    <source>
        <dbReference type="RefSeq" id="XP_036672724.3"/>
    </source>
</evidence>
<keyword evidence="7" id="KW-1185">Reference proteome</keyword>
<keyword evidence="4 6" id="KW-1133">Transmembrane helix</keyword>
<keyword evidence="5 6" id="KW-0472">Membrane</keyword>
<evidence type="ECO:0000256" key="5">
    <source>
        <dbReference type="ARBA" id="ARBA00023136"/>
    </source>
</evidence>
<keyword evidence="3 6" id="KW-0812">Transmembrane</keyword>
<evidence type="ECO:0000256" key="1">
    <source>
        <dbReference type="ARBA" id="ARBA00004141"/>
    </source>
</evidence>
<evidence type="ECO:0000256" key="3">
    <source>
        <dbReference type="ARBA" id="ARBA00022692"/>
    </source>
</evidence>
<organism evidence="7 8">
    <name type="scientific">Drosophila suzukii</name>
    <name type="common">Spotted-wing drosophila fruit fly</name>
    <dbReference type="NCBI Taxonomy" id="28584"/>
    <lineage>
        <taxon>Eukaryota</taxon>
        <taxon>Metazoa</taxon>
        <taxon>Ecdysozoa</taxon>
        <taxon>Arthropoda</taxon>
        <taxon>Hexapoda</taxon>
        <taxon>Insecta</taxon>
        <taxon>Pterygota</taxon>
        <taxon>Neoptera</taxon>
        <taxon>Endopterygota</taxon>
        <taxon>Diptera</taxon>
        <taxon>Brachycera</taxon>
        <taxon>Muscomorpha</taxon>
        <taxon>Ephydroidea</taxon>
        <taxon>Drosophilidae</taxon>
        <taxon>Drosophila</taxon>
        <taxon>Sophophora</taxon>
    </lineage>
</organism>
<evidence type="ECO:0000256" key="4">
    <source>
        <dbReference type="ARBA" id="ARBA00022989"/>
    </source>
</evidence>
<feature type="transmembrane region" description="Helical" evidence="6">
    <location>
        <begin position="163"/>
        <end position="187"/>
    </location>
</feature>
<dbReference type="InterPro" id="IPR002995">
    <property type="entry name" value="Surf4"/>
</dbReference>
<gene>
    <name evidence="8" type="primary">LOC108018670</name>
</gene>
<evidence type="ECO:0000256" key="6">
    <source>
        <dbReference type="SAM" id="Phobius"/>
    </source>
</evidence>
<comment type="subcellular location">
    <subcellularLocation>
        <location evidence="1">Membrane</location>
        <topology evidence="1">Multi-pass membrane protein</topology>
    </subcellularLocation>
</comment>
<dbReference type="GeneID" id="108018670"/>
<dbReference type="Pfam" id="PF02077">
    <property type="entry name" value="SURF4"/>
    <property type="match status" value="1"/>
</dbReference>
<evidence type="ECO:0000256" key="2">
    <source>
        <dbReference type="ARBA" id="ARBA00006945"/>
    </source>
</evidence>
<name>A0AB40A6X7_DROSZ</name>
<feature type="transmembrane region" description="Helical" evidence="6">
    <location>
        <begin position="20"/>
        <end position="38"/>
    </location>
</feature>
<reference evidence="8" key="1">
    <citation type="submission" date="2025-08" db="UniProtKB">
        <authorList>
            <consortium name="RefSeq"/>
        </authorList>
    </citation>
    <scope>IDENTIFICATION</scope>
</reference>
<dbReference type="RefSeq" id="XP_036672724.3">
    <property type="nucleotide sequence ID" value="XM_036816829.3"/>
</dbReference>
<feature type="transmembrane region" description="Helical" evidence="6">
    <location>
        <begin position="58"/>
        <end position="81"/>
    </location>
</feature>
<accession>A0AB40A6X7</accession>
<comment type="similarity">
    <text evidence="2">Belongs to the SURF4 family.</text>
</comment>
<dbReference type="Proteomes" id="UP001652628">
    <property type="component" value="Chromosome 3"/>
</dbReference>
<dbReference type="GO" id="GO:0016020">
    <property type="term" value="C:membrane"/>
    <property type="evidence" value="ECO:0007669"/>
    <property type="project" value="UniProtKB-SubCell"/>
</dbReference>
<dbReference type="AlphaFoldDB" id="A0AB40A6X7"/>
<sequence length="239" mass="27318">MAIDPLIMEVHQKRAVKFLLVFWARILIVSSFLAEALYTYSHWHLQRSSLSMTWHCGYLVAGTYTSLLATAQLIASLLIVVNRQICAATGILWLAAHLRMAATPALWSLTKYMELCGMISALLLIMLKSQRHAVVAFFLITYLNCKELEHFLWRILYKYVLKLLLVLIMVGFRLRLSAGLLIALLAIHCMDTHIWRKDALVDYLLSTGDVRRFHFWHKVSVAGGLILTTVNRGNRHPTL</sequence>
<proteinExistence type="inferred from homology"/>
<protein>
    <submittedName>
        <fullName evidence="8">Surfeit locus protein 4 homolog</fullName>
    </submittedName>
</protein>
<evidence type="ECO:0000313" key="7">
    <source>
        <dbReference type="Proteomes" id="UP001652628"/>
    </source>
</evidence>